<dbReference type="EMBL" id="MU826835">
    <property type="protein sequence ID" value="KAJ7372730.1"/>
    <property type="molecule type" value="Genomic_DNA"/>
</dbReference>
<accession>A0A9W9Z0E7</accession>
<name>A0A9W9Z0E7_9CNID</name>
<evidence type="ECO:0000256" key="5">
    <source>
        <dbReference type="SAM" id="MobiDB-lite"/>
    </source>
</evidence>
<dbReference type="InterPro" id="IPR007783">
    <property type="entry name" value="eIF3d"/>
</dbReference>
<evidence type="ECO:0000313" key="7">
    <source>
        <dbReference type="Proteomes" id="UP001163046"/>
    </source>
</evidence>
<dbReference type="OrthoDB" id="16538at2759"/>
<comment type="caution">
    <text evidence="6">The sequence shown here is derived from an EMBL/GenBank/DDBJ whole genome shotgun (WGS) entry which is preliminary data.</text>
</comment>
<gene>
    <name evidence="6" type="primary">EIF3D_2</name>
    <name evidence="6" type="ORF">OS493_018004</name>
</gene>
<evidence type="ECO:0000256" key="3">
    <source>
        <dbReference type="ARBA" id="ARBA00022884"/>
    </source>
</evidence>
<evidence type="ECO:0000256" key="2">
    <source>
        <dbReference type="ARBA" id="ARBA00022540"/>
    </source>
</evidence>
<keyword evidence="1" id="KW-0963">Cytoplasm</keyword>
<evidence type="ECO:0000313" key="6">
    <source>
        <dbReference type="EMBL" id="KAJ7372730.1"/>
    </source>
</evidence>
<dbReference type="AlphaFoldDB" id="A0A9W9Z0E7"/>
<keyword evidence="4" id="KW-0648">Protein biosynthesis</keyword>
<reference evidence="6" key="1">
    <citation type="submission" date="2023-01" db="EMBL/GenBank/DDBJ databases">
        <title>Genome assembly of the deep-sea coral Lophelia pertusa.</title>
        <authorList>
            <person name="Herrera S."/>
            <person name="Cordes E."/>
        </authorList>
    </citation>
    <scope>NUCLEOTIDE SEQUENCE</scope>
    <source>
        <strain evidence="6">USNM1676648</strain>
        <tissue evidence="6">Polyp</tissue>
    </source>
</reference>
<organism evidence="6 7">
    <name type="scientific">Desmophyllum pertusum</name>
    <dbReference type="NCBI Taxonomy" id="174260"/>
    <lineage>
        <taxon>Eukaryota</taxon>
        <taxon>Metazoa</taxon>
        <taxon>Cnidaria</taxon>
        <taxon>Anthozoa</taxon>
        <taxon>Hexacorallia</taxon>
        <taxon>Scleractinia</taxon>
        <taxon>Caryophylliina</taxon>
        <taxon>Caryophylliidae</taxon>
        <taxon>Desmophyllum</taxon>
    </lineage>
</organism>
<evidence type="ECO:0000256" key="1">
    <source>
        <dbReference type="ARBA" id="ARBA00022490"/>
    </source>
</evidence>
<keyword evidence="7" id="KW-1185">Reference proteome</keyword>
<dbReference type="Pfam" id="PF05091">
    <property type="entry name" value="eIF-3_zeta"/>
    <property type="match status" value="1"/>
</dbReference>
<protein>
    <submittedName>
        <fullName evidence="6">Eukaryotic translation initiation factor 3 subunit D</fullName>
    </submittedName>
</protein>
<dbReference type="GO" id="GO:0005852">
    <property type="term" value="C:eukaryotic translation initiation factor 3 complex"/>
    <property type="evidence" value="ECO:0007669"/>
    <property type="project" value="InterPro"/>
</dbReference>
<dbReference type="GO" id="GO:0003723">
    <property type="term" value="F:RNA binding"/>
    <property type="evidence" value="ECO:0007669"/>
    <property type="project" value="UniProtKB-KW"/>
</dbReference>
<feature type="region of interest" description="Disordered" evidence="5">
    <location>
        <begin position="105"/>
        <end position="130"/>
    </location>
</feature>
<evidence type="ECO:0000256" key="4">
    <source>
        <dbReference type="ARBA" id="ARBA00022917"/>
    </source>
</evidence>
<dbReference type="PANTHER" id="PTHR12399">
    <property type="entry name" value="EUKARYOTIC TRANSLATION INITIATION FACTOR 3 SUBUNIT 7"/>
    <property type="match status" value="1"/>
</dbReference>
<keyword evidence="3" id="KW-0694">RNA-binding</keyword>
<proteinExistence type="predicted"/>
<dbReference type="GO" id="GO:0003743">
    <property type="term" value="F:translation initiation factor activity"/>
    <property type="evidence" value="ECO:0007669"/>
    <property type="project" value="UniProtKB-KW"/>
</dbReference>
<dbReference type="PANTHER" id="PTHR12399:SF0">
    <property type="entry name" value="EUKARYOTIC TRANSLATION INITIATION FACTOR 3 SUBUNIT D"/>
    <property type="match status" value="1"/>
</dbReference>
<dbReference type="Proteomes" id="UP001163046">
    <property type="component" value="Unassembled WGS sequence"/>
</dbReference>
<sequence>MAGKAPFIPPVIEDNHDGWGPCAIPTAFKDIPYQPFSKGDRLGKVSDWTGGTYQDRRYMNKYQSQFGTGNQMFSYYHEEDESSFQLVDTSRPQRPLYQRNRNRFGQRNMRRGPAEPAISCRRNAKSVKEPEPTEILNGRCNGIMGVASGMIGSLLTYTKGHHQ</sequence>
<keyword evidence="2 6" id="KW-0396">Initiation factor</keyword>